<dbReference type="GO" id="GO:0016877">
    <property type="term" value="F:ligase activity, forming carbon-sulfur bonds"/>
    <property type="evidence" value="ECO:0007669"/>
    <property type="project" value="UniProtKB-ARBA"/>
</dbReference>
<protein>
    <submittedName>
        <fullName evidence="5">Acyl-CoA synthetase (AMP-forming)/AMP-acid ligase II</fullName>
    </submittedName>
</protein>
<dbReference type="EMBL" id="SOBT01000009">
    <property type="protein sequence ID" value="TDU28017.1"/>
    <property type="molecule type" value="Genomic_DNA"/>
</dbReference>
<dbReference type="InterPro" id="IPR045851">
    <property type="entry name" value="AMP-bd_C_sf"/>
</dbReference>
<dbReference type="SUPFAM" id="SSF56801">
    <property type="entry name" value="Acetyl-CoA synthetase-like"/>
    <property type="match status" value="1"/>
</dbReference>
<evidence type="ECO:0000259" key="4">
    <source>
        <dbReference type="Pfam" id="PF13193"/>
    </source>
</evidence>
<dbReference type="Gene3D" id="3.40.50.12780">
    <property type="entry name" value="N-terminal domain of ligase-like"/>
    <property type="match status" value="1"/>
</dbReference>
<comment type="caution">
    <text evidence="5">The sequence shown here is derived from an EMBL/GenBank/DDBJ whole genome shotgun (WGS) entry which is preliminary data.</text>
</comment>
<evidence type="ECO:0000313" key="5">
    <source>
        <dbReference type="EMBL" id="TDU28017.1"/>
    </source>
</evidence>
<accession>A0A4S3K5N8</accession>
<reference evidence="5 6" key="1">
    <citation type="submission" date="2019-03" db="EMBL/GenBank/DDBJ databases">
        <title>Genomic Encyclopedia of Type Strains, Phase IV (KMG-IV): sequencing the most valuable type-strain genomes for metagenomic binning, comparative biology and taxonomic classification.</title>
        <authorList>
            <person name="Goeker M."/>
        </authorList>
    </citation>
    <scope>NUCLEOTIDE SEQUENCE [LARGE SCALE GENOMIC DNA]</scope>
    <source>
        <strain evidence="5 6">DSM 26377</strain>
    </source>
</reference>
<organism evidence="5 6">
    <name type="scientific">Panacagrimonas perspica</name>
    <dbReference type="NCBI Taxonomy" id="381431"/>
    <lineage>
        <taxon>Bacteria</taxon>
        <taxon>Pseudomonadati</taxon>
        <taxon>Pseudomonadota</taxon>
        <taxon>Gammaproteobacteria</taxon>
        <taxon>Nevskiales</taxon>
        <taxon>Nevskiaceae</taxon>
        <taxon>Panacagrimonas</taxon>
    </lineage>
</organism>
<evidence type="ECO:0000313" key="6">
    <source>
        <dbReference type="Proteomes" id="UP000295341"/>
    </source>
</evidence>
<gene>
    <name evidence="5" type="ORF">DFR24_2376</name>
</gene>
<dbReference type="PANTHER" id="PTHR43767">
    <property type="entry name" value="LONG-CHAIN-FATTY-ACID--COA LIGASE"/>
    <property type="match status" value="1"/>
</dbReference>
<dbReference type="OrthoDB" id="9803968at2"/>
<comment type="similarity">
    <text evidence="1">Belongs to the ATP-dependent AMP-binding enzyme family.</text>
</comment>
<dbReference type="FunFam" id="3.30.300.30:FF:000008">
    <property type="entry name" value="2,3-dihydroxybenzoate-AMP ligase"/>
    <property type="match status" value="1"/>
</dbReference>
<dbReference type="AlphaFoldDB" id="A0A4S3K5N8"/>
<dbReference type="Pfam" id="PF00501">
    <property type="entry name" value="AMP-binding"/>
    <property type="match status" value="1"/>
</dbReference>
<evidence type="ECO:0000256" key="1">
    <source>
        <dbReference type="ARBA" id="ARBA00006432"/>
    </source>
</evidence>
<dbReference type="InterPro" id="IPR050237">
    <property type="entry name" value="ATP-dep_AMP-bd_enzyme"/>
</dbReference>
<dbReference type="RefSeq" id="WP_133881608.1">
    <property type="nucleotide sequence ID" value="NZ_MWIN01000010.1"/>
</dbReference>
<dbReference type="Proteomes" id="UP000295341">
    <property type="component" value="Unassembled WGS sequence"/>
</dbReference>
<dbReference type="InterPro" id="IPR025110">
    <property type="entry name" value="AMP-bd_C"/>
</dbReference>
<dbReference type="Gene3D" id="3.30.300.30">
    <property type="match status" value="1"/>
</dbReference>
<keyword evidence="2 5" id="KW-0436">Ligase</keyword>
<feature type="domain" description="AMP-binding enzyme C-terminal" evidence="4">
    <location>
        <begin position="425"/>
        <end position="500"/>
    </location>
</feature>
<sequence length="518" mass="56732">MRIIDFFDRGVSLDPDRACLKDASVTHSYGEVQKRSYRIGNALIAGGLKPEHMAAVYSPNCAVAFECLLGILRAGGAWVPVNARNVAAENAYILDNCDVEVLFYHSEFEASVALFRKECPKIRQYVCIDKPGAVAGTPFVEDWIANAPETDPDVPATRDATASIFSSGGTTGRPKGTQWSHLTWETMIANFYSSLPIGKPPVHLVIAPMTHAAGGVAMMLMAAGATHVILPHFDAEHVMHAIEKEGVTHLFLPPTAIYVLLAHPDVRKHDYSSLEAFIYAAAPMSVEKLKQCLDVFGPVMAQTFGQAEAPMLCTCLTPKDHLVLGNPKLEHRLASCGRPTMFTSVGIMDDDGKLMPPGERGEIVVRGNLVMLRYYKNPEATAEASAFGWHHTGDIGYLDEDGFLYIVDRKKDMIISGGFNVYPSEIEQVIWGHPAVQDCAVIGVPDEKWGEAVKAVIELKPGAKATEAEILKLCKDTLGSVKCPKSAEFWDALPRSPVGKVRKKDIRETFWKDQKRAI</sequence>
<dbReference type="InterPro" id="IPR000873">
    <property type="entry name" value="AMP-dep_synth/lig_dom"/>
</dbReference>
<evidence type="ECO:0000256" key="2">
    <source>
        <dbReference type="ARBA" id="ARBA00022598"/>
    </source>
</evidence>
<keyword evidence="6" id="KW-1185">Reference proteome</keyword>
<evidence type="ECO:0000259" key="3">
    <source>
        <dbReference type="Pfam" id="PF00501"/>
    </source>
</evidence>
<proteinExistence type="inferred from homology"/>
<feature type="domain" description="AMP-dependent synthetase/ligase" evidence="3">
    <location>
        <begin position="9"/>
        <end position="375"/>
    </location>
</feature>
<dbReference type="Pfam" id="PF13193">
    <property type="entry name" value="AMP-binding_C"/>
    <property type="match status" value="1"/>
</dbReference>
<dbReference type="InterPro" id="IPR042099">
    <property type="entry name" value="ANL_N_sf"/>
</dbReference>
<name>A0A4S3K5N8_9GAMM</name>
<dbReference type="PANTHER" id="PTHR43767:SF7">
    <property type="entry name" value="MEDIUM_LONG-CHAIN-FATTY-ACID--COA LIGASE FADD8"/>
    <property type="match status" value="1"/>
</dbReference>